<accession>B0E2A4</accession>
<dbReference type="HOGENOM" id="CLU_3050743_0_0_1"/>
<dbReference type="EMBL" id="DS547177">
    <property type="protein sequence ID" value="EDQ99021.1"/>
    <property type="molecule type" value="Genomic_DNA"/>
</dbReference>
<dbReference type="GeneID" id="6085973"/>
<sequence>MTKSMLSSSRCIGCPEQRPIDNLKFKTNCNLLAYIDTIFSWDWVFNSCLCLFTA</sequence>
<evidence type="ECO:0000313" key="1">
    <source>
        <dbReference type="EMBL" id="EDQ99021.1"/>
    </source>
</evidence>
<proteinExistence type="predicted"/>
<reference evidence="1 2" key="1">
    <citation type="journal article" date="2008" name="Nature">
        <title>The genome of Laccaria bicolor provides insights into mycorrhizal symbiosis.</title>
        <authorList>
            <person name="Martin F."/>
            <person name="Aerts A."/>
            <person name="Ahren D."/>
            <person name="Brun A."/>
            <person name="Danchin E.G.J."/>
            <person name="Duchaussoy F."/>
            <person name="Gibon J."/>
            <person name="Kohler A."/>
            <person name="Lindquist E."/>
            <person name="Pereda V."/>
            <person name="Salamov A."/>
            <person name="Shapiro H.J."/>
            <person name="Wuyts J."/>
            <person name="Blaudez D."/>
            <person name="Buee M."/>
            <person name="Brokstein P."/>
            <person name="Canbaeck B."/>
            <person name="Cohen D."/>
            <person name="Courty P.E."/>
            <person name="Coutinho P.M."/>
            <person name="Delaruelle C."/>
            <person name="Detter J.C."/>
            <person name="Deveau A."/>
            <person name="DiFazio S."/>
            <person name="Duplessis S."/>
            <person name="Fraissinet-Tachet L."/>
            <person name="Lucic E."/>
            <person name="Frey-Klett P."/>
            <person name="Fourrey C."/>
            <person name="Feussner I."/>
            <person name="Gay G."/>
            <person name="Grimwood J."/>
            <person name="Hoegger P.J."/>
            <person name="Jain P."/>
            <person name="Kilaru S."/>
            <person name="Labbe J."/>
            <person name="Lin Y.C."/>
            <person name="Legue V."/>
            <person name="Le Tacon F."/>
            <person name="Marmeisse R."/>
            <person name="Melayah D."/>
            <person name="Montanini B."/>
            <person name="Muratet M."/>
            <person name="Nehls U."/>
            <person name="Niculita-Hirzel H."/>
            <person name="Oudot-Le Secq M.P."/>
            <person name="Peter M."/>
            <person name="Quesneville H."/>
            <person name="Rajashekar B."/>
            <person name="Reich M."/>
            <person name="Rouhier N."/>
            <person name="Schmutz J."/>
            <person name="Yin T."/>
            <person name="Chalot M."/>
            <person name="Henrissat B."/>
            <person name="Kuees U."/>
            <person name="Lucas S."/>
            <person name="Van de Peer Y."/>
            <person name="Podila G.K."/>
            <person name="Polle A."/>
            <person name="Pukkila P.J."/>
            <person name="Richardson P.M."/>
            <person name="Rouze P."/>
            <person name="Sanders I.R."/>
            <person name="Stajich J.E."/>
            <person name="Tunlid A."/>
            <person name="Tuskan G."/>
            <person name="Grigoriev I.V."/>
        </authorList>
    </citation>
    <scope>NUCLEOTIDE SEQUENCE [LARGE SCALE GENOMIC DNA]</scope>
    <source>
        <strain evidence="2">S238N-H82 / ATCC MYA-4686</strain>
    </source>
</reference>
<gene>
    <name evidence="1" type="ORF">LACBIDRAFT_317747</name>
</gene>
<name>B0E2A4_LACBS</name>
<dbReference type="AlphaFoldDB" id="B0E2A4"/>
<protein>
    <submittedName>
        <fullName evidence="1">Predicted protein</fullName>
    </submittedName>
</protein>
<dbReference type="Proteomes" id="UP000001194">
    <property type="component" value="Unassembled WGS sequence"/>
</dbReference>
<organism evidence="2">
    <name type="scientific">Laccaria bicolor (strain S238N-H82 / ATCC MYA-4686)</name>
    <name type="common">Bicoloured deceiver</name>
    <name type="synonym">Laccaria laccata var. bicolor</name>
    <dbReference type="NCBI Taxonomy" id="486041"/>
    <lineage>
        <taxon>Eukaryota</taxon>
        <taxon>Fungi</taxon>
        <taxon>Dikarya</taxon>
        <taxon>Basidiomycota</taxon>
        <taxon>Agaricomycotina</taxon>
        <taxon>Agaricomycetes</taxon>
        <taxon>Agaricomycetidae</taxon>
        <taxon>Agaricales</taxon>
        <taxon>Agaricineae</taxon>
        <taxon>Hydnangiaceae</taxon>
        <taxon>Laccaria</taxon>
    </lineage>
</organism>
<dbReference type="KEGG" id="lbc:LACBIDRAFT_317747"/>
<keyword evidence="2" id="KW-1185">Reference proteome</keyword>
<evidence type="ECO:0000313" key="2">
    <source>
        <dbReference type="Proteomes" id="UP000001194"/>
    </source>
</evidence>
<dbReference type="InParanoid" id="B0E2A4"/>
<dbReference type="RefSeq" id="XP_001890329.1">
    <property type="nucleotide sequence ID" value="XM_001890294.1"/>
</dbReference>